<evidence type="ECO:0000313" key="1">
    <source>
        <dbReference type="EMBL" id="KAF9068983.1"/>
    </source>
</evidence>
<keyword evidence="2" id="KW-1185">Reference proteome</keyword>
<reference evidence="1" key="1">
    <citation type="submission" date="2020-11" db="EMBL/GenBank/DDBJ databases">
        <authorList>
            <consortium name="DOE Joint Genome Institute"/>
            <person name="Ahrendt S."/>
            <person name="Riley R."/>
            <person name="Andreopoulos W."/>
            <person name="Labutti K."/>
            <person name="Pangilinan J."/>
            <person name="Ruiz-Duenas F.J."/>
            <person name="Barrasa J.M."/>
            <person name="Sanchez-Garcia M."/>
            <person name="Camarero S."/>
            <person name="Miyauchi S."/>
            <person name="Serrano A."/>
            <person name="Linde D."/>
            <person name="Babiker R."/>
            <person name="Drula E."/>
            <person name="Ayuso-Fernandez I."/>
            <person name="Pacheco R."/>
            <person name="Padilla G."/>
            <person name="Ferreira P."/>
            <person name="Barriuso J."/>
            <person name="Kellner H."/>
            <person name="Castanera R."/>
            <person name="Alfaro M."/>
            <person name="Ramirez L."/>
            <person name="Pisabarro A.G."/>
            <person name="Kuo A."/>
            <person name="Tritt A."/>
            <person name="Lipzen A."/>
            <person name="He G."/>
            <person name="Yan M."/>
            <person name="Ng V."/>
            <person name="Cullen D."/>
            <person name="Martin F."/>
            <person name="Rosso M.-N."/>
            <person name="Henrissat B."/>
            <person name="Hibbett D."/>
            <person name="Martinez A.T."/>
            <person name="Grigoriev I.V."/>
        </authorList>
    </citation>
    <scope>NUCLEOTIDE SEQUENCE</scope>
    <source>
        <strain evidence="1">AH 40177</strain>
    </source>
</reference>
<organism evidence="1 2">
    <name type="scientific">Rhodocollybia butyracea</name>
    <dbReference type="NCBI Taxonomy" id="206335"/>
    <lineage>
        <taxon>Eukaryota</taxon>
        <taxon>Fungi</taxon>
        <taxon>Dikarya</taxon>
        <taxon>Basidiomycota</taxon>
        <taxon>Agaricomycotina</taxon>
        <taxon>Agaricomycetes</taxon>
        <taxon>Agaricomycetidae</taxon>
        <taxon>Agaricales</taxon>
        <taxon>Marasmiineae</taxon>
        <taxon>Omphalotaceae</taxon>
        <taxon>Rhodocollybia</taxon>
    </lineage>
</organism>
<protein>
    <submittedName>
        <fullName evidence="1">Uncharacterized protein</fullName>
    </submittedName>
</protein>
<proteinExistence type="predicted"/>
<sequence length="591" mass="66349">MHYGASGCVPTQIRTGGTRFGYTIEESKSAVIRGSTRISVKALENEDHSHNLNPLLNLGISGGSSFKAEKFSRDREARELPRLRRVSSKCAPMTEVFQGSILKVLDFPKLELPAKCRGWTHALEFDVERMRCAEIIDEIRSGAPSSLGDLDNLVLETQSTLDHYEVELECLKSLIDSIEGRASRIRLYKEGILSMKAPVRTLPDDVLGSIFKLICCTHAQFNYIGFRRMQTLMISQLKHPMLSIFLKRSCLHTLDVKLDQASYVDKASAPVDISGFLTSASTDRWRSAVLGGKGDRVFPELHHLKINNLATSQTCFNGSATFRFTHPCAAGKYLTLGALSSDAVFHILENFPNVWDLCLGMKQGPSPMVPVDLTFLYVRTLEFYVWGRYYESLGILNSFTTPGLTHFSFKSRSPECIASHSLLFLSSWIEQKRPPLTHLSIQGVSFTSKEILDLFYLLPSLQSFDCRENKQVPGGGAVDQLLLALTPPQFRASEDDKEFIQPWKNNQNHIPVIILPILRALLLAMELGERKLDLLANLLRARKENLKTVILPQLQKVELGAYPREKLEREILALQKQNPGLDIQISDSDVK</sequence>
<accession>A0A9P5PTB1</accession>
<dbReference type="EMBL" id="JADNRY010000055">
    <property type="protein sequence ID" value="KAF9068983.1"/>
    <property type="molecule type" value="Genomic_DNA"/>
</dbReference>
<name>A0A9P5PTB1_9AGAR</name>
<gene>
    <name evidence="1" type="ORF">BDP27DRAFT_1363705</name>
</gene>
<evidence type="ECO:0000313" key="2">
    <source>
        <dbReference type="Proteomes" id="UP000772434"/>
    </source>
</evidence>
<dbReference type="OrthoDB" id="3365698at2759"/>
<dbReference type="AlphaFoldDB" id="A0A9P5PTB1"/>
<comment type="caution">
    <text evidence="1">The sequence shown here is derived from an EMBL/GenBank/DDBJ whole genome shotgun (WGS) entry which is preliminary data.</text>
</comment>
<dbReference type="Proteomes" id="UP000772434">
    <property type="component" value="Unassembled WGS sequence"/>
</dbReference>